<protein>
    <submittedName>
        <fullName evidence="1">Uncharacterized protein</fullName>
    </submittedName>
</protein>
<dbReference type="AlphaFoldDB" id="A0A5B7H307"/>
<evidence type="ECO:0000313" key="1">
    <source>
        <dbReference type="EMBL" id="MPC63214.1"/>
    </source>
</evidence>
<dbReference type="Proteomes" id="UP000324222">
    <property type="component" value="Unassembled WGS sequence"/>
</dbReference>
<keyword evidence="2" id="KW-1185">Reference proteome</keyword>
<comment type="caution">
    <text evidence="1">The sequence shown here is derived from an EMBL/GenBank/DDBJ whole genome shotgun (WGS) entry which is preliminary data.</text>
</comment>
<evidence type="ECO:0000313" key="2">
    <source>
        <dbReference type="Proteomes" id="UP000324222"/>
    </source>
</evidence>
<name>A0A5B7H307_PORTR</name>
<organism evidence="1 2">
    <name type="scientific">Portunus trituberculatus</name>
    <name type="common">Swimming crab</name>
    <name type="synonym">Neptunus trituberculatus</name>
    <dbReference type="NCBI Taxonomy" id="210409"/>
    <lineage>
        <taxon>Eukaryota</taxon>
        <taxon>Metazoa</taxon>
        <taxon>Ecdysozoa</taxon>
        <taxon>Arthropoda</taxon>
        <taxon>Crustacea</taxon>
        <taxon>Multicrustacea</taxon>
        <taxon>Malacostraca</taxon>
        <taxon>Eumalacostraca</taxon>
        <taxon>Eucarida</taxon>
        <taxon>Decapoda</taxon>
        <taxon>Pleocyemata</taxon>
        <taxon>Brachyura</taxon>
        <taxon>Eubrachyura</taxon>
        <taxon>Portunoidea</taxon>
        <taxon>Portunidae</taxon>
        <taxon>Portuninae</taxon>
        <taxon>Portunus</taxon>
    </lineage>
</organism>
<accession>A0A5B7H307</accession>
<dbReference type="EMBL" id="VSRR010020535">
    <property type="protein sequence ID" value="MPC63214.1"/>
    <property type="molecule type" value="Genomic_DNA"/>
</dbReference>
<gene>
    <name evidence="1" type="ORF">E2C01_057308</name>
</gene>
<reference evidence="1 2" key="1">
    <citation type="submission" date="2019-05" db="EMBL/GenBank/DDBJ databases">
        <title>Another draft genome of Portunus trituberculatus and its Hox gene families provides insights of decapod evolution.</title>
        <authorList>
            <person name="Jeong J.-H."/>
            <person name="Song I."/>
            <person name="Kim S."/>
            <person name="Choi T."/>
            <person name="Kim D."/>
            <person name="Ryu S."/>
            <person name="Kim W."/>
        </authorList>
    </citation>
    <scope>NUCLEOTIDE SEQUENCE [LARGE SCALE GENOMIC DNA]</scope>
    <source>
        <tissue evidence="1">Muscle</tissue>
    </source>
</reference>
<sequence length="66" mass="7419">MRRCDCFASQRKLICSNLERRIESQSVCDVTRIVRRAARVKPRPGWSGVLPQPGRVVMVLVGVAIP</sequence>
<proteinExistence type="predicted"/>